<feature type="region of interest" description="Disordered" evidence="1">
    <location>
        <begin position="1"/>
        <end position="51"/>
    </location>
</feature>
<feature type="region of interest" description="Disordered" evidence="1">
    <location>
        <begin position="66"/>
        <end position="88"/>
    </location>
</feature>
<dbReference type="AlphaFoldDB" id="A0A0K2W5X0"/>
<evidence type="ECO:0008006" key="4">
    <source>
        <dbReference type="Google" id="ProtNLM"/>
    </source>
</evidence>
<protein>
    <recommendedName>
        <fullName evidence="4">DUF2188 domain-containing protein</fullName>
    </recommendedName>
</protein>
<evidence type="ECO:0000313" key="2">
    <source>
        <dbReference type="EMBL" id="CDX62371.1"/>
    </source>
</evidence>
<proteinExistence type="predicted"/>
<dbReference type="Proteomes" id="UP000182888">
    <property type="component" value="Unassembled WGS sequence"/>
</dbReference>
<dbReference type="EMBL" id="CCND01000049">
    <property type="protein sequence ID" value="CDX62371.1"/>
    <property type="molecule type" value="Genomic_DNA"/>
</dbReference>
<evidence type="ECO:0000256" key="1">
    <source>
        <dbReference type="SAM" id="MobiDB-lite"/>
    </source>
</evidence>
<dbReference type="Pfam" id="PF09954">
    <property type="entry name" value="DUF2188"/>
    <property type="match status" value="1"/>
</dbReference>
<name>A0A0K2W5X0_MESPL</name>
<feature type="compositionally biased region" description="Polar residues" evidence="1">
    <location>
        <begin position="17"/>
        <end position="38"/>
    </location>
</feature>
<gene>
    <name evidence="2" type="ORF">MPL1032_60028</name>
</gene>
<dbReference type="InterPro" id="IPR018691">
    <property type="entry name" value="DUF2188"/>
</dbReference>
<accession>A0A0K2W5X0</accession>
<reference evidence="3" key="1">
    <citation type="submission" date="2014-08" db="EMBL/GenBank/DDBJ databases">
        <authorList>
            <person name="Edwards T."/>
        </authorList>
    </citation>
    <scope>NUCLEOTIDE SEQUENCE [LARGE SCALE GENOMIC DNA]</scope>
</reference>
<evidence type="ECO:0000313" key="3">
    <source>
        <dbReference type="Proteomes" id="UP000182888"/>
    </source>
</evidence>
<sequence>MPGFTEGVDSMAKRSVFHSSPSKDGWKVTQSGKTISNHKTQKASEAAAIKAGHAAQDAGGLGQAVLHKSNGQIREERTYGADPTKSKG</sequence>
<organism evidence="2 3">
    <name type="scientific">Mesorhizobium plurifarium</name>
    <dbReference type="NCBI Taxonomy" id="69974"/>
    <lineage>
        <taxon>Bacteria</taxon>
        <taxon>Pseudomonadati</taxon>
        <taxon>Pseudomonadota</taxon>
        <taxon>Alphaproteobacteria</taxon>
        <taxon>Hyphomicrobiales</taxon>
        <taxon>Phyllobacteriaceae</taxon>
        <taxon>Mesorhizobium</taxon>
    </lineage>
</organism>